<evidence type="ECO:0000313" key="1">
    <source>
        <dbReference type="EMBL" id="SLN51618.1"/>
    </source>
</evidence>
<name>A0A1X6ZI59_9RHOB</name>
<reference evidence="2" key="1">
    <citation type="submission" date="2017-03" db="EMBL/GenBank/DDBJ databases">
        <authorList>
            <person name="Rodrigo-Torres L."/>
            <person name="Arahal R.D."/>
            <person name="Lucena T."/>
        </authorList>
    </citation>
    <scope>NUCLEOTIDE SEQUENCE [LARGE SCALE GENOMIC DNA]</scope>
    <source>
        <strain evidence="2">CECT 8370</strain>
    </source>
</reference>
<accession>A0A1X6ZI59</accession>
<gene>
    <name evidence="1" type="ORF">ROG8370_02287</name>
</gene>
<keyword evidence="2" id="KW-1185">Reference proteome</keyword>
<dbReference type="AlphaFoldDB" id="A0A1X6ZI59"/>
<organism evidence="1 2">
    <name type="scientific">Roseovarius gaetbuli</name>
    <dbReference type="NCBI Taxonomy" id="1356575"/>
    <lineage>
        <taxon>Bacteria</taxon>
        <taxon>Pseudomonadati</taxon>
        <taxon>Pseudomonadota</taxon>
        <taxon>Alphaproteobacteria</taxon>
        <taxon>Rhodobacterales</taxon>
        <taxon>Roseobacteraceae</taxon>
        <taxon>Roseovarius</taxon>
    </lineage>
</organism>
<protein>
    <submittedName>
        <fullName evidence="1">Uncharacterized protein</fullName>
    </submittedName>
</protein>
<dbReference type="EMBL" id="FWFJ01000021">
    <property type="protein sequence ID" value="SLN51618.1"/>
    <property type="molecule type" value="Genomic_DNA"/>
</dbReference>
<evidence type="ECO:0000313" key="2">
    <source>
        <dbReference type="Proteomes" id="UP000194012"/>
    </source>
</evidence>
<dbReference type="Proteomes" id="UP000194012">
    <property type="component" value="Unassembled WGS sequence"/>
</dbReference>
<proteinExistence type="predicted"/>
<sequence length="56" mass="6239">MARLSHFKWRGCLNELGRCLDSDSGVVYLEQSGGVWLSLAVLASGIALYQLRQLTR</sequence>